<organism evidence="3 4">
    <name type="scientific">Marinicauda salina</name>
    <dbReference type="NCBI Taxonomy" id="2135793"/>
    <lineage>
        <taxon>Bacteria</taxon>
        <taxon>Pseudomonadati</taxon>
        <taxon>Pseudomonadota</taxon>
        <taxon>Alphaproteobacteria</taxon>
        <taxon>Maricaulales</taxon>
        <taxon>Maricaulaceae</taxon>
        <taxon>Marinicauda</taxon>
    </lineage>
</organism>
<evidence type="ECO:0000313" key="3">
    <source>
        <dbReference type="EMBL" id="PWE17982.1"/>
    </source>
</evidence>
<dbReference type="AlphaFoldDB" id="A0A2U2BVF4"/>
<dbReference type="Proteomes" id="UP000245168">
    <property type="component" value="Unassembled WGS sequence"/>
</dbReference>
<accession>A0A2U2BVF4</accession>
<feature type="region of interest" description="Disordered" evidence="1">
    <location>
        <begin position="60"/>
        <end position="81"/>
    </location>
</feature>
<sequence length="81" mass="8600">MSGGDPDPGREIIFEFQSVGDSVRVAAVDVATGEEVVISGPASTPQADLERIAARKLARRLQGREDPESKTPRRGGRGVII</sequence>
<evidence type="ECO:0000313" key="4">
    <source>
        <dbReference type="Proteomes" id="UP000245168"/>
    </source>
</evidence>
<name>A0A2U2BVF4_9PROT</name>
<gene>
    <name evidence="3" type="ORF">DDZ18_05255</name>
</gene>
<dbReference type="GO" id="GO:0008168">
    <property type="term" value="F:methyltransferase activity"/>
    <property type="evidence" value="ECO:0007669"/>
    <property type="project" value="UniProtKB-KW"/>
</dbReference>
<feature type="compositionally biased region" description="Basic residues" evidence="1">
    <location>
        <begin position="72"/>
        <end position="81"/>
    </location>
</feature>
<comment type="caution">
    <text evidence="3">The sequence shown here is derived from an EMBL/GenBank/DDBJ whole genome shotgun (WGS) entry which is preliminary data.</text>
</comment>
<evidence type="ECO:0000256" key="1">
    <source>
        <dbReference type="SAM" id="MobiDB-lite"/>
    </source>
</evidence>
<dbReference type="Pfam" id="PF21839">
    <property type="entry name" value="DUF6898"/>
    <property type="match status" value="1"/>
</dbReference>
<keyword evidence="4" id="KW-1185">Reference proteome</keyword>
<dbReference type="OrthoDB" id="8454594at2"/>
<reference evidence="4" key="1">
    <citation type="submission" date="2018-05" db="EMBL/GenBank/DDBJ databases">
        <authorList>
            <person name="Liu B.-T."/>
        </authorList>
    </citation>
    <scope>NUCLEOTIDE SEQUENCE [LARGE SCALE GENOMIC DNA]</scope>
    <source>
        <strain evidence="4">WD6-1</strain>
    </source>
</reference>
<keyword evidence="3" id="KW-0489">Methyltransferase</keyword>
<dbReference type="InterPro" id="IPR054193">
    <property type="entry name" value="DUF6898"/>
</dbReference>
<protein>
    <submittedName>
        <fullName evidence="3">Serine hydroxymethyltransferase</fullName>
    </submittedName>
</protein>
<dbReference type="GO" id="GO:0032259">
    <property type="term" value="P:methylation"/>
    <property type="evidence" value="ECO:0007669"/>
    <property type="project" value="UniProtKB-KW"/>
</dbReference>
<keyword evidence="3" id="KW-0808">Transferase</keyword>
<dbReference type="RefSeq" id="WP_109252336.1">
    <property type="nucleotide sequence ID" value="NZ_QEXV01000002.1"/>
</dbReference>
<dbReference type="EMBL" id="QEXV01000002">
    <property type="protein sequence ID" value="PWE17982.1"/>
    <property type="molecule type" value="Genomic_DNA"/>
</dbReference>
<feature type="compositionally biased region" description="Basic and acidic residues" evidence="1">
    <location>
        <begin position="62"/>
        <end position="71"/>
    </location>
</feature>
<feature type="domain" description="DUF6898" evidence="2">
    <location>
        <begin position="10"/>
        <end position="62"/>
    </location>
</feature>
<evidence type="ECO:0000259" key="2">
    <source>
        <dbReference type="Pfam" id="PF21839"/>
    </source>
</evidence>
<proteinExistence type="predicted"/>